<evidence type="ECO:0000313" key="2">
    <source>
        <dbReference type="EMBL" id="QDC38705.1"/>
    </source>
</evidence>
<feature type="region of interest" description="Disordered" evidence="1">
    <location>
        <begin position="272"/>
        <end position="295"/>
    </location>
</feature>
<dbReference type="AlphaFoldDB" id="A0A5B8CIH7"/>
<dbReference type="EMBL" id="CP041016">
    <property type="protein sequence ID" value="QDC38705.1"/>
    <property type="molecule type" value="Genomic_DNA"/>
</dbReference>
<organism evidence="2 3">
    <name type="scientific">Sphingobium fuliginis ATCC 27551</name>
    <dbReference type="NCBI Taxonomy" id="1208342"/>
    <lineage>
        <taxon>Bacteria</taxon>
        <taxon>Pseudomonadati</taxon>
        <taxon>Pseudomonadota</taxon>
        <taxon>Alphaproteobacteria</taxon>
        <taxon>Sphingomonadales</taxon>
        <taxon>Sphingomonadaceae</taxon>
        <taxon>Sphingobium</taxon>
    </lineage>
</organism>
<protein>
    <submittedName>
        <fullName evidence="2">Uncharacterized protein</fullName>
    </submittedName>
</protein>
<evidence type="ECO:0000313" key="3">
    <source>
        <dbReference type="Proteomes" id="UP000311469"/>
    </source>
</evidence>
<name>A0A5B8CIH7_SPHSA</name>
<gene>
    <name evidence="2" type="ORF">FIL70_17110</name>
</gene>
<dbReference type="KEGG" id="sufl:FIL70_17110"/>
<proteinExistence type="predicted"/>
<dbReference type="Proteomes" id="UP000311469">
    <property type="component" value="Chromosome cSF1"/>
</dbReference>
<sequence length="295" mass="31956">MTDVNVTANTKIDANVEAGAAYEQSLADVRTELGKAQGTYKKLRGHRALGTVVATSFKGGMMFLKSSADVQALILSQHQVNMNGEVNRFSPWIAASCGEEDLNGEKVQAIDGKEYPKWVPDANMKRYFHTMEGLVAAGFDESSDITSMVDWIMKQGGSQSIVKNRQKAANEASKPDREKKEKAARELYLKDGPCAAIDIDTNAIKLGDVKQFFTLLVEKGEDGSFIVRGVGETDASAKLKKLAETAYPQLKLEADAYEKALATVRAEQNGIASGTVNMPSGMKNAKAAKQPVEQN</sequence>
<reference evidence="2 3" key="1">
    <citation type="submission" date="2019-06" db="EMBL/GenBank/DDBJ databases">
        <title>Genome organization and adaptive potential of archetypical organophosphate degarding Sphingobium fuliginis ATCC 27551.</title>
        <authorList>
            <person name="Sarwar A."/>
            <person name="Parthasarathy S."/>
            <person name="Singh C."/>
            <person name="Siddavattam D."/>
        </authorList>
    </citation>
    <scope>NUCLEOTIDE SEQUENCE [LARGE SCALE GENOMIC DNA]</scope>
    <source>
        <strain evidence="2 3">ATCC 27551</strain>
    </source>
</reference>
<dbReference type="RefSeq" id="WP_140042869.1">
    <property type="nucleotide sequence ID" value="NZ_CP041016.1"/>
</dbReference>
<accession>A0A5B8CIH7</accession>
<evidence type="ECO:0000256" key="1">
    <source>
        <dbReference type="SAM" id="MobiDB-lite"/>
    </source>
</evidence>